<dbReference type="AlphaFoldDB" id="A0A0F9KVN1"/>
<dbReference type="EMBL" id="LAZR01007268">
    <property type="protein sequence ID" value="KKM86374.1"/>
    <property type="molecule type" value="Genomic_DNA"/>
</dbReference>
<protein>
    <recommendedName>
        <fullName evidence="2">DUF2399 domain-containing protein</fullName>
    </recommendedName>
</protein>
<reference evidence="1" key="1">
    <citation type="journal article" date="2015" name="Nature">
        <title>Complex archaea that bridge the gap between prokaryotes and eukaryotes.</title>
        <authorList>
            <person name="Spang A."/>
            <person name="Saw J.H."/>
            <person name="Jorgensen S.L."/>
            <person name="Zaremba-Niedzwiedzka K."/>
            <person name="Martijn J."/>
            <person name="Lind A.E."/>
            <person name="van Eijk R."/>
            <person name="Schleper C."/>
            <person name="Guy L."/>
            <person name="Ettema T.J."/>
        </authorList>
    </citation>
    <scope>NUCLEOTIDE SEQUENCE</scope>
</reference>
<comment type="caution">
    <text evidence="1">The sequence shown here is derived from an EMBL/GenBank/DDBJ whole genome shotgun (WGS) entry which is preliminary data.</text>
</comment>
<accession>A0A0F9KVN1</accession>
<evidence type="ECO:0008006" key="2">
    <source>
        <dbReference type="Google" id="ProtNLM"/>
    </source>
</evidence>
<organism evidence="1">
    <name type="scientific">marine sediment metagenome</name>
    <dbReference type="NCBI Taxonomy" id="412755"/>
    <lineage>
        <taxon>unclassified sequences</taxon>
        <taxon>metagenomes</taxon>
        <taxon>ecological metagenomes</taxon>
    </lineage>
</organism>
<gene>
    <name evidence="1" type="ORF">LCGC14_1279620</name>
</gene>
<sequence length="308" mass="35282">MKCAYKQWNPGEAQRSIIAQANEICLDYQEQGYDLTLRQLYYQFVARGLLPNDNRSYHNLGTTISNARLAGMLDWDFIVDRTRNLQSLSHWASPADIIEACAEQYMVDKWTTQPRRIEVWVEKEALAGVIGQAAKEWDVSYFACRGYVSQSESWAAGRRIFKYIEGGQPVTILHLGDHDPSGIDMTRDIADRLTLFIGTDYSRKYAEEWPDGSLEVKRIALNWEQVQRYSPPPNPTKLTDSRAKGYIREYGMESWELDALDPATLDELITDEIRSVVDEEAYEERGTVQAVGRKQLLLVSKNLKRGKA</sequence>
<evidence type="ECO:0000313" key="1">
    <source>
        <dbReference type="EMBL" id="KKM86374.1"/>
    </source>
</evidence>
<name>A0A0F9KVN1_9ZZZZ</name>
<proteinExistence type="predicted"/>